<protein>
    <recommendedName>
        <fullName evidence="3">histidine kinase</fullName>
        <ecNumber evidence="3">2.7.13.3</ecNumber>
    </recommendedName>
</protein>
<evidence type="ECO:0000259" key="12">
    <source>
        <dbReference type="PROSITE" id="PS50109"/>
    </source>
</evidence>
<dbReference type="SUPFAM" id="SSF47384">
    <property type="entry name" value="Homodimeric domain of signal transducing histidine kinase"/>
    <property type="match status" value="1"/>
</dbReference>
<dbReference type="Gene3D" id="6.10.340.10">
    <property type="match status" value="1"/>
</dbReference>
<evidence type="ECO:0000256" key="2">
    <source>
        <dbReference type="ARBA" id="ARBA00004370"/>
    </source>
</evidence>
<keyword evidence="10" id="KW-0175">Coiled coil</keyword>
<dbReference type="SMART" id="SM00304">
    <property type="entry name" value="HAMP"/>
    <property type="match status" value="1"/>
</dbReference>
<evidence type="ECO:0000256" key="8">
    <source>
        <dbReference type="ARBA" id="ARBA00022840"/>
    </source>
</evidence>
<keyword evidence="5" id="KW-0808">Transferase</keyword>
<dbReference type="GO" id="GO:0000155">
    <property type="term" value="F:phosphorelay sensor kinase activity"/>
    <property type="evidence" value="ECO:0007669"/>
    <property type="project" value="InterPro"/>
</dbReference>
<keyword evidence="9" id="KW-0902">Two-component regulatory system</keyword>
<comment type="caution">
    <text evidence="14">The sequence shown here is derived from an EMBL/GenBank/DDBJ whole genome shotgun (WGS) entry which is preliminary data.</text>
</comment>
<keyword evidence="15" id="KW-1185">Reference proteome</keyword>
<evidence type="ECO:0000256" key="6">
    <source>
        <dbReference type="ARBA" id="ARBA00022741"/>
    </source>
</evidence>
<evidence type="ECO:0000256" key="9">
    <source>
        <dbReference type="ARBA" id="ARBA00023012"/>
    </source>
</evidence>
<sequence length="591" mass="67000">MKISTKFFTGSAVSVGLIVAILVGNAVAVQQIKQTIREKSNRTTEIIQVALTAENALKSEIIELKDIVLLKSQDTAMLNSATEFLDSLKQLEKLMPNATEISVIRRRHQFLSNLGTQLTHRNYSDTSLADSQQYFRAINSFDRDIELFLTQLIKRANQQSIVVEEQLENLYQVQRIISFAVVQVIIILFVGKFMLIWRPTVKSLQNLQAGTTEIAAGNLDYRLDIHTGDEVEDLANAFNYMAVKLAESRETLMKNTELTHMNQRLELEISERKQAQSELQKALQELQNTQAQLIQTEKMSSLGQMVAGVAHEINNPVNFISGNITYVSEYTQHLLELVRLYQEEFPNSKQKIQEKIDNIDLEFLIEDLPKILTSMKMGSRRIEQIVLSLRTFSHLDEADMKEVDIHEGIDSTLLILQNRVKGKPEHPKIEIIKEYGELPLVECYAGQLNQVFMNVINNAIDALDMCNAQRSKQEIESNPSQIIINTKLVDNNRVAVRIADNGPGMTQEVKQKLFDPFFTTKPVGQGTGLGLSISYQIIVQRHSGVLRCESELGKGTEFWIEIPLYQLQKPLNSNELKLPTDWQGSIVQSNN</sequence>
<dbReference type="PROSITE" id="PS50885">
    <property type="entry name" value="HAMP"/>
    <property type="match status" value="1"/>
</dbReference>
<feature type="domain" description="Histidine kinase" evidence="12">
    <location>
        <begin position="308"/>
        <end position="566"/>
    </location>
</feature>
<keyword evidence="11" id="KW-0472">Membrane</keyword>
<evidence type="ECO:0000259" key="13">
    <source>
        <dbReference type="PROSITE" id="PS50885"/>
    </source>
</evidence>
<keyword evidence="11" id="KW-0812">Transmembrane</keyword>
<dbReference type="GO" id="GO:0005524">
    <property type="term" value="F:ATP binding"/>
    <property type="evidence" value="ECO:0007669"/>
    <property type="project" value="UniProtKB-KW"/>
</dbReference>
<dbReference type="GO" id="GO:0016020">
    <property type="term" value="C:membrane"/>
    <property type="evidence" value="ECO:0007669"/>
    <property type="project" value="UniProtKB-SubCell"/>
</dbReference>
<dbReference type="InterPro" id="IPR036890">
    <property type="entry name" value="HATPase_C_sf"/>
</dbReference>
<feature type="coiled-coil region" evidence="10">
    <location>
        <begin position="258"/>
        <end position="299"/>
    </location>
</feature>
<dbReference type="SMART" id="SM00387">
    <property type="entry name" value="HATPase_c"/>
    <property type="match status" value="1"/>
</dbReference>
<comment type="subcellular location">
    <subcellularLocation>
        <location evidence="2">Membrane</location>
    </subcellularLocation>
</comment>
<dbReference type="SUPFAM" id="SSF158472">
    <property type="entry name" value="HAMP domain-like"/>
    <property type="match status" value="1"/>
</dbReference>
<name>A0A8J7DGJ5_DESMC</name>
<evidence type="ECO:0000256" key="3">
    <source>
        <dbReference type="ARBA" id="ARBA00012438"/>
    </source>
</evidence>
<dbReference type="PROSITE" id="PS50109">
    <property type="entry name" value="HIS_KIN"/>
    <property type="match status" value="1"/>
</dbReference>
<keyword evidence="11" id="KW-1133">Transmembrane helix</keyword>
<dbReference type="InterPro" id="IPR036097">
    <property type="entry name" value="HisK_dim/P_sf"/>
</dbReference>
<reference evidence="14" key="1">
    <citation type="submission" date="2020-10" db="EMBL/GenBank/DDBJ databases">
        <authorList>
            <person name="Castelo-Branco R."/>
            <person name="Eusebio N."/>
            <person name="Adriana R."/>
            <person name="Vieira A."/>
            <person name="Brugerolle De Fraissinette N."/>
            <person name="Rezende De Castro R."/>
            <person name="Schneider M.P."/>
            <person name="Vasconcelos V."/>
            <person name="Leao P.N."/>
        </authorList>
    </citation>
    <scope>NUCLEOTIDE SEQUENCE</scope>
    <source>
        <strain evidence="14">LEGE 12446</strain>
    </source>
</reference>
<dbReference type="InterPro" id="IPR003594">
    <property type="entry name" value="HATPase_dom"/>
</dbReference>
<evidence type="ECO:0000313" key="14">
    <source>
        <dbReference type="EMBL" id="MBE9026850.1"/>
    </source>
</evidence>
<dbReference type="Proteomes" id="UP000622533">
    <property type="component" value="Unassembled WGS sequence"/>
</dbReference>
<dbReference type="Gene3D" id="3.30.565.10">
    <property type="entry name" value="Histidine kinase-like ATPase, C-terminal domain"/>
    <property type="match status" value="1"/>
</dbReference>
<gene>
    <name evidence="14" type="ORF">IQ276_31880</name>
</gene>
<evidence type="ECO:0000256" key="4">
    <source>
        <dbReference type="ARBA" id="ARBA00022553"/>
    </source>
</evidence>
<dbReference type="Gene3D" id="1.10.287.130">
    <property type="match status" value="1"/>
</dbReference>
<dbReference type="SUPFAM" id="SSF55874">
    <property type="entry name" value="ATPase domain of HSP90 chaperone/DNA topoisomerase II/histidine kinase"/>
    <property type="match status" value="1"/>
</dbReference>
<organism evidence="14 15">
    <name type="scientific">Desmonostoc muscorum LEGE 12446</name>
    <dbReference type="NCBI Taxonomy" id="1828758"/>
    <lineage>
        <taxon>Bacteria</taxon>
        <taxon>Bacillati</taxon>
        <taxon>Cyanobacteriota</taxon>
        <taxon>Cyanophyceae</taxon>
        <taxon>Nostocales</taxon>
        <taxon>Nostocaceae</taxon>
        <taxon>Desmonostoc</taxon>
    </lineage>
</organism>
<evidence type="ECO:0000256" key="10">
    <source>
        <dbReference type="SAM" id="Coils"/>
    </source>
</evidence>
<dbReference type="PANTHER" id="PTHR43065:SF10">
    <property type="entry name" value="PEROXIDE STRESS-ACTIVATED HISTIDINE KINASE MAK3"/>
    <property type="match status" value="1"/>
</dbReference>
<evidence type="ECO:0000313" key="15">
    <source>
        <dbReference type="Proteomes" id="UP000622533"/>
    </source>
</evidence>
<accession>A0A8J7DGJ5</accession>
<keyword evidence="4" id="KW-0597">Phosphoprotein</keyword>
<proteinExistence type="predicted"/>
<keyword evidence="6" id="KW-0547">Nucleotide-binding</keyword>
<evidence type="ECO:0000256" key="11">
    <source>
        <dbReference type="SAM" id="Phobius"/>
    </source>
</evidence>
<keyword evidence="8" id="KW-0067">ATP-binding</keyword>
<dbReference type="InterPro" id="IPR003660">
    <property type="entry name" value="HAMP_dom"/>
</dbReference>
<feature type="transmembrane region" description="Helical" evidence="11">
    <location>
        <begin position="176"/>
        <end position="197"/>
    </location>
</feature>
<dbReference type="Pfam" id="PF02518">
    <property type="entry name" value="HATPase_c"/>
    <property type="match status" value="1"/>
</dbReference>
<evidence type="ECO:0000256" key="7">
    <source>
        <dbReference type="ARBA" id="ARBA00022777"/>
    </source>
</evidence>
<dbReference type="PRINTS" id="PR00344">
    <property type="entry name" value="BCTRLSENSOR"/>
</dbReference>
<comment type="catalytic activity">
    <reaction evidence="1">
        <text>ATP + protein L-histidine = ADP + protein N-phospho-L-histidine.</text>
        <dbReference type="EC" id="2.7.13.3"/>
    </reaction>
</comment>
<dbReference type="InterPro" id="IPR003661">
    <property type="entry name" value="HisK_dim/P_dom"/>
</dbReference>
<keyword evidence="7" id="KW-0418">Kinase</keyword>
<dbReference type="PANTHER" id="PTHR43065">
    <property type="entry name" value="SENSOR HISTIDINE KINASE"/>
    <property type="match status" value="1"/>
</dbReference>
<dbReference type="CDD" id="cd00082">
    <property type="entry name" value="HisKA"/>
    <property type="match status" value="1"/>
</dbReference>
<dbReference type="Pfam" id="PF00672">
    <property type="entry name" value="HAMP"/>
    <property type="match status" value="1"/>
</dbReference>
<feature type="domain" description="HAMP" evidence="13">
    <location>
        <begin position="198"/>
        <end position="250"/>
    </location>
</feature>
<dbReference type="EC" id="2.7.13.3" evidence="3"/>
<dbReference type="RefSeq" id="WP_193923541.1">
    <property type="nucleotide sequence ID" value="NZ_JADEXS020000001.1"/>
</dbReference>
<evidence type="ECO:0000256" key="1">
    <source>
        <dbReference type="ARBA" id="ARBA00000085"/>
    </source>
</evidence>
<dbReference type="CDD" id="cd06225">
    <property type="entry name" value="HAMP"/>
    <property type="match status" value="1"/>
</dbReference>
<evidence type="ECO:0000256" key="5">
    <source>
        <dbReference type="ARBA" id="ARBA00022679"/>
    </source>
</evidence>
<dbReference type="InterPro" id="IPR005467">
    <property type="entry name" value="His_kinase_dom"/>
</dbReference>
<dbReference type="EMBL" id="JADEXS010000709">
    <property type="protein sequence ID" value="MBE9026850.1"/>
    <property type="molecule type" value="Genomic_DNA"/>
</dbReference>
<dbReference type="AlphaFoldDB" id="A0A8J7DGJ5"/>
<dbReference type="InterPro" id="IPR004358">
    <property type="entry name" value="Sig_transdc_His_kin-like_C"/>
</dbReference>